<dbReference type="EMBL" id="JAROCF010000001">
    <property type="protein sequence ID" value="MDN4615220.1"/>
    <property type="molecule type" value="Genomic_DNA"/>
</dbReference>
<evidence type="ECO:0000313" key="1">
    <source>
        <dbReference type="EMBL" id="MDN4615220.1"/>
    </source>
</evidence>
<dbReference type="GO" id="GO:0008483">
    <property type="term" value="F:transaminase activity"/>
    <property type="evidence" value="ECO:0007669"/>
    <property type="project" value="UniProtKB-KW"/>
</dbReference>
<dbReference type="Gene3D" id="3.20.10.10">
    <property type="entry name" value="D-amino Acid Aminotransferase, subunit A, domain 2"/>
    <property type="match status" value="1"/>
</dbReference>
<dbReference type="Pfam" id="PF01063">
    <property type="entry name" value="Aminotran_4"/>
    <property type="match status" value="1"/>
</dbReference>
<reference evidence="1" key="1">
    <citation type="submission" date="2023-06" db="EMBL/GenBank/DDBJ databases">
        <title>MT1 and MT2 Draft Genomes of Novel Species.</title>
        <authorList>
            <person name="Venkateswaran K."/>
        </authorList>
    </citation>
    <scope>NUCLEOTIDE SEQUENCE</scope>
    <source>
        <strain evidence="1">F6_8S_P_1B</strain>
    </source>
</reference>
<comment type="caution">
    <text evidence="1">The sequence shown here is derived from an EMBL/GenBank/DDBJ whole genome shotgun (WGS) entry which is preliminary data.</text>
</comment>
<dbReference type="RefSeq" id="WP_301208595.1">
    <property type="nucleotide sequence ID" value="NZ_JAROCF010000001.1"/>
</dbReference>
<dbReference type="SUPFAM" id="SSF56752">
    <property type="entry name" value="D-aminoacid aminotransferase-like PLP-dependent enzymes"/>
    <property type="match status" value="1"/>
</dbReference>
<name>A0ABT8KCM7_9MICO</name>
<keyword evidence="1" id="KW-0808">Transferase</keyword>
<keyword evidence="1" id="KW-0032">Aminotransferase</keyword>
<sequence length="268" mass="29588">MDAVSTLSDWAGGTLVVQDSCEVVETELLVADSFLLSGGRVLALPLHRSRFVESAREQGWRDRADLDRFWEAAIASLPRDGDWFPRLELVRQRDALRLRARLRPAPELHREVVVATAADDPRRTPHLKGPDIDRLSVLRQRAQRKGAQEAVILDEGFVSDGATTALLWWRGETLFAPPLSLARVDSVAARTVRGIAAALGVVVDEEEASPAQLDGVVLWAVNALHGIRAVTRWVDGPRLAQDPARTDAWRARFTTLARPLPASPTPER</sequence>
<dbReference type="Proteomes" id="UP001174208">
    <property type="component" value="Unassembled WGS sequence"/>
</dbReference>
<dbReference type="InterPro" id="IPR001544">
    <property type="entry name" value="Aminotrans_IV"/>
</dbReference>
<dbReference type="InterPro" id="IPR043132">
    <property type="entry name" value="BCAT-like_C"/>
</dbReference>
<evidence type="ECO:0000313" key="2">
    <source>
        <dbReference type="Proteomes" id="UP001174208"/>
    </source>
</evidence>
<gene>
    <name evidence="1" type="ORF">P5G50_12250</name>
</gene>
<accession>A0ABT8KCM7</accession>
<organism evidence="1 2">
    <name type="scientific">Leifsonia williamsii</name>
    <dbReference type="NCBI Taxonomy" id="3035919"/>
    <lineage>
        <taxon>Bacteria</taxon>
        <taxon>Bacillati</taxon>
        <taxon>Actinomycetota</taxon>
        <taxon>Actinomycetes</taxon>
        <taxon>Micrococcales</taxon>
        <taxon>Microbacteriaceae</taxon>
        <taxon>Leifsonia</taxon>
    </lineage>
</organism>
<proteinExistence type="predicted"/>
<dbReference type="InterPro" id="IPR036038">
    <property type="entry name" value="Aminotransferase-like"/>
</dbReference>
<keyword evidence="2" id="KW-1185">Reference proteome</keyword>
<protein>
    <submittedName>
        <fullName evidence="1">Aminotransferase class IV</fullName>
    </submittedName>
</protein>